<name>A0AA40ADG6_9PEZI</name>
<dbReference type="AlphaFoldDB" id="A0AA40ADG6"/>
<dbReference type="SUPFAM" id="SSF48403">
    <property type="entry name" value="Ankyrin repeat"/>
    <property type="match status" value="1"/>
</dbReference>
<dbReference type="Pfam" id="PF00023">
    <property type="entry name" value="Ank"/>
    <property type="match status" value="1"/>
</dbReference>
<keyword evidence="2" id="KW-1133">Transmembrane helix</keyword>
<evidence type="ECO:0000256" key="1">
    <source>
        <dbReference type="SAM" id="MobiDB-lite"/>
    </source>
</evidence>
<organism evidence="4 5">
    <name type="scientific">Lasiosphaeria miniovina</name>
    <dbReference type="NCBI Taxonomy" id="1954250"/>
    <lineage>
        <taxon>Eukaryota</taxon>
        <taxon>Fungi</taxon>
        <taxon>Dikarya</taxon>
        <taxon>Ascomycota</taxon>
        <taxon>Pezizomycotina</taxon>
        <taxon>Sordariomycetes</taxon>
        <taxon>Sordariomycetidae</taxon>
        <taxon>Sordariales</taxon>
        <taxon>Lasiosphaeriaceae</taxon>
        <taxon>Lasiosphaeria</taxon>
    </lineage>
</organism>
<dbReference type="InterPro" id="IPR036770">
    <property type="entry name" value="Ankyrin_rpt-contain_sf"/>
</dbReference>
<feature type="compositionally biased region" description="Low complexity" evidence="1">
    <location>
        <begin position="140"/>
        <end position="159"/>
    </location>
</feature>
<feature type="region of interest" description="Disordered" evidence="1">
    <location>
        <begin position="132"/>
        <end position="163"/>
    </location>
</feature>
<gene>
    <name evidence="4" type="ORF">B0T26DRAFT_678046</name>
</gene>
<dbReference type="RefSeq" id="XP_060295077.1">
    <property type="nucleotide sequence ID" value="XM_060440175.1"/>
</dbReference>
<dbReference type="PROSITE" id="PS50181">
    <property type="entry name" value="FBOX"/>
    <property type="match status" value="1"/>
</dbReference>
<evidence type="ECO:0000259" key="3">
    <source>
        <dbReference type="PROSITE" id="PS50181"/>
    </source>
</evidence>
<evidence type="ECO:0000313" key="4">
    <source>
        <dbReference type="EMBL" id="KAK0713754.1"/>
    </source>
</evidence>
<dbReference type="GeneID" id="85323445"/>
<sequence>MGGKSGYPRHYNVDISGAGDDLGYHGLEREITRLEHWPRYERHWTYRYAEERLGLAAAKWCAPLGGKPGFDIDIRRWQTEARSLRPQTARRGLLTREIAAPCVLTILLWVLSDILPAIFLLDTTRRPLLLPYPRPRSRSRSPMASSNPSSSSSSGATSARGGGGSVVPIRRAAGTFFQLLHLPVELRLEIGDCLDLSDAMHMARSCRQLRDEYLHIVYRRDVWSANPRALTFAVIQRVPSTITRVLAVLPPHPSNMSLDLVRTSDRVELIPLICAIRTNDDDFLLFLLQNGADPNARSPSSRRSVLGTTLHFALTPVLLCPESAITAMLLHGGANPNSFVRRRRRMPAPAAAVSRLAEHPLRLLFSAYATRGPCPVHPESRCLLRIVGAFASAGLDLRGVVPASVLRIWLGKLPNHGQNPLRHGVHRTLLNRRVPGCSFVPIAGGSFTF</sequence>
<keyword evidence="5" id="KW-1185">Reference proteome</keyword>
<dbReference type="Gene3D" id="1.25.40.20">
    <property type="entry name" value="Ankyrin repeat-containing domain"/>
    <property type="match status" value="1"/>
</dbReference>
<dbReference type="EMBL" id="JAUIRO010000005">
    <property type="protein sequence ID" value="KAK0713754.1"/>
    <property type="molecule type" value="Genomic_DNA"/>
</dbReference>
<proteinExistence type="predicted"/>
<reference evidence="4" key="1">
    <citation type="submission" date="2023-06" db="EMBL/GenBank/DDBJ databases">
        <title>Genome-scale phylogeny and comparative genomics of the fungal order Sordariales.</title>
        <authorList>
            <consortium name="Lawrence Berkeley National Laboratory"/>
            <person name="Hensen N."/>
            <person name="Bonometti L."/>
            <person name="Westerberg I."/>
            <person name="Brannstrom I.O."/>
            <person name="Guillou S."/>
            <person name="Cros-Aarteil S."/>
            <person name="Calhoun S."/>
            <person name="Haridas S."/>
            <person name="Kuo A."/>
            <person name="Mondo S."/>
            <person name="Pangilinan J."/>
            <person name="Riley R."/>
            <person name="LaButti K."/>
            <person name="Andreopoulos B."/>
            <person name="Lipzen A."/>
            <person name="Chen C."/>
            <person name="Yanf M."/>
            <person name="Daum C."/>
            <person name="Ng V."/>
            <person name="Clum A."/>
            <person name="Steindorff A."/>
            <person name="Ohm R."/>
            <person name="Martin F."/>
            <person name="Silar P."/>
            <person name="Natvig D."/>
            <person name="Lalanne C."/>
            <person name="Gautier V."/>
            <person name="Ament-velasquez S.L."/>
            <person name="Kruys A."/>
            <person name="Hutchinson M.I."/>
            <person name="Powell A.J."/>
            <person name="Barry K."/>
            <person name="Miller A.N."/>
            <person name="Grigoriev I.V."/>
            <person name="Debuchy R."/>
            <person name="Gladieux P."/>
            <person name="Thoren M.H."/>
            <person name="Johannesson H."/>
        </authorList>
    </citation>
    <scope>NUCLEOTIDE SEQUENCE</scope>
    <source>
        <strain evidence="4">SMH2392-1A</strain>
    </source>
</reference>
<comment type="caution">
    <text evidence="4">The sequence shown here is derived from an EMBL/GenBank/DDBJ whole genome shotgun (WGS) entry which is preliminary data.</text>
</comment>
<evidence type="ECO:0000313" key="5">
    <source>
        <dbReference type="Proteomes" id="UP001172101"/>
    </source>
</evidence>
<accession>A0AA40ADG6</accession>
<feature type="transmembrane region" description="Helical" evidence="2">
    <location>
        <begin position="98"/>
        <end position="121"/>
    </location>
</feature>
<feature type="domain" description="F-box" evidence="3">
    <location>
        <begin position="176"/>
        <end position="226"/>
    </location>
</feature>
<dbReference type="InterPro" id="IPR001810">
    <property type="entry name" value="F-box_dom"/>
</dbReference>
<protein>
    <recommendedName>
        <fullName evidence="3">F-box domain-containing protein</fullName>
    </recommendedName>
</protein>
<keyword evidence="2" id="KW-0472">Membrane</keyword>
<evidence type="ECO:0000256" key="2">
    <source>
        <dbReference type="SAM" id="Phobius"/>
    </source>
</evidence>
<dbReference type="InterPro" id="IPR002110">
    <property type="entry name" value="Ankyrin_rpt"/>
</dbReference>
<keyword evidence="2" id="KW-0812">Transmembrane</keyword>
<dbReference type="Proteomes" id="UP001172101">
    <property type="component" value="Unassembled WGS sequence"/>
</dbReference>